<dbReference type="InterPro" id="IPR001878">
    <property type="entry name" value="Znf_CCHC"/>
</dbReference>
<gene>
    <name evidence="3" type="ORF">RJ639_023734</name>
</gene>
<sequence>MLETFQLHLFKHLEKQPQNNTVVESCRGQSNSRMTNSFLPIPNPNEIHTASSNLDRFPQPDSIVSRGCYSPPPGANCSPNFKFLFIASRASLECHNCSNKGHIAAQCPYPIMLVDQEKGK</sequence>
<dbReference type="InterPro" id="IPR036875">
    <property type="entry name" value="Znf_CCHC_sf"/>
</dbReference>
<evidence type="ECO:0000259" key="2">
    <source>
        <dbReference type="PROSITE" id="PS50158"/>
    </source>
</evidence>
<dbReference type="AlphaFoldDB" id="A0AA88UZ00"/>
<accession>A0AA88UZ00</accession>
<keyword evidence="1" id="KW-0862">Zinc</keyword>
<feature type="non-terminal residue" evidence="3">
    <location>
        <position position="120"/>
    </location>
</feature>
<dbReference type="Proteomes" id="UP001188597">
    <property type="component" value="Unassembled WGS sequence"/>
</dbReference>
<evidence type="ECO:0000313" key="3">
    <source>
        <dbReference type="EMBL" id="KAK2998417.1"/>
    </source>
</evidence>
<dbReference type="SUPFAM" id="SSF57756">
    <property type="entry name" value="Retrovirus zinc finger-like domains"/>
    <property type="match status" value="1"/>
</dbReference>
<evidence type="ECO:0000313" key="4">
    <source>
        <dbReference type="Proteomes" id="UP001188597"/>
    </source>
</evidence>
<dbReference type="GO" id="GO:0003676">
    <property type="term" value="F:nucleic acid binding"/>
    <property type="evidence" value="ECO:0007669"/>
    <property type="project" value="InterPro"/>
</dbReference>
<evidence type="ECO:0000256" key="1">
    <source>
        <dbReference type="PROSITE-ProRule" id="PRU00047"/>
    </source>
</evidence>
<proteinExistence type="predicted"/>
<dbReference type="GO" id="GO:0008270">
    <property type="term" value="F:zinc ion binding"/>
    <property type="evidence" value="ECO:0007669"/>
    <property type="project" value="UniProtKB-KW"/>
</dbReference>
<dbReference type="Pfam" id="PF00098">
    <property type="entry name" value="zf-CCHC"/>
    <property type="match status" value="1"/>
</dbReference>
<dbReference type="PROSITE" id="PS50158">
    <property type="entry name" value="ZF_CCHC"/>
    <property type="match status" value="1"/>
</dbReference>
<dbReference type="EMBL" id="JAVXUP010003663">
    <property type="protein sequence ID" value="KAK2998417.1"/>
    <property type="molecule type" value="Genomic_DNA"/>
</dbReference>
<organism evidence="3 4">
    <name type="scientific">Escallonia herrerae</name>
    <dbReference type="NCBI Taxonomy" id="1293975"/>
    <lineage>
        <taxon>Eukaryota</taxon>
        <taxon>Viridiplantae</taxon>
        <taxon>Streptophyta</taxon>
        <taxon>Embryophyta</taxon>
        <taxon>Tracheophyta</taxon>
        <taxon>Spermatophyta</taxon>
        <taxon>Magnoliopsida</taxon>
        <taxon>eudicotyledons</taxon>
        <taxon>Gunneridae</taxon>
        <taxon>Pentapetalae</taxon>
        <taxon>asterids</taxon>
        <taxon>campanulids</taxon>
        <taxon>Escalloniales</taxon>
        <taxon>Escalloniaceae</taxon>
        <taxon>Escallonia</taxon>
    </lineage>
</organism>
<name>A0AA88UZ00_9ASTE</name>
<reference evidence="3" key="1">
    <citation type="submission" date="2022-12" db="EMBL/GenBank/DDBJ databases">
        <title>Draft genome assemblies for two species of Escallonia (Escalloniales).</title>
        <authorList>
            <person name="Chanderbali A."/>
            <person name="Dervinis C."/>
            <person name="Anghel I."/>
            <person name="Soltis D."/>
            <person name="Soltis P."/>
            <person name="Zapata F."/>
        </authorList>
    </citation>
    <scope>NUCLEOTIDE SEQUENCE</scope>
    <source>
        <strain evidence="3">UCBG64.0493</strain>
        <tissue evidence="3">Leaf</tissue>
    </source>
</reference>
<keyword evidence="1" id="KW-0479">Metal-binding</keyword>
<feature type="domain" description="CCHC-type" evidence="2">
    <location>
        <begin position="94"/>
        <end position="108"/>
    </location>
</feature>
<keyword evidence="1" id="KW-0863">Zinc-finger</keyword>
<keyword evidence="4" id="KW-1185">Reference proteome</keyword>
<protein>
    <recommendedName>
        <fullName evidence="2">CCHC-type domain-containing protein</fullName>
    </recommendedName>
</protein>
<comment type="caution">
    <text evidence="3">The sequence shown here is derived from an EMBL/GenBank/DDBJ whole genome shotgun (WGS) entry which is preliminary data.</text>
</comment>